<name>A0A7K0CB12_9ACTN</name>
<gene>
    <name evidence="1" type="ORF">SRB5_07580</name>
</gene>
<dbReference type="RefSeq" id="WP_153450012.1">
    <property type="nucleotide sequence ID" value="NZ_WEGJ01000002.1"/>
</dbReference>
<evidence type="ECO:0000313" key="2">
    <source>
        <dbReference type="Proteomes" id="UP000466345"/>
    </source>
</evidence>
<sequence length="50" mass="5167">MASNVPPSGGGQFFGQADIDASSGVMTVRLRETDGGVLFTQELQPGRVGQ</sequence>
<dbReference type="EMBL" id="WEGJ01000002">
    <property type="protein sequence ID" value="MQY10647.1"/>
    <property type="molecule type" value="Genomic_DNA"/>
</dbReference>
<keyword evidence="2" id="KW-1185">Reference proteome</keyword>
<accession>A0A7K0CB12</accession>
<proteinExistence type="predicted"/>
<comment type="caution">
    <text evidence="1">The sequence shown here is derived from an EMBL/GenBank/DDBJ whole genome shotgun (WGS) entry which is preliminary data.</text>
</comment>
<organism evidence="1 2">
    <name type="scientific">Streptomyces smaragdinus</name>
    <dbReference type="NCBI Taxonomy" id="2585196"/>
    <lineage>
        <taxon>Bacteria</taxon>
        <taxon>Bacillati</taxon>
        <taxon>Actinomycetota</taxon>
        <taxon>Actinomycetes</taxon>
        <taxon>Kitasatosporales</taxon>
        <taxon>Streptomycetaceae</taxon>
        <taxon>Streptomyces</taxon>
    </lineage>
</organism>
<protein>
    <submittedName>
        <fullName evidence="1">Uncharacterized protein</fullName>
    </submittedName>
</protein>
<dbReference type="Proteomes" id="UP000466345">
    <property type="component" value="Unassembled WGS sequence"/>
</dbReference>
<reference evidence="1 2" key="1">
    <citation type="submission" date="2019-10" db="EMBL/GenBank/DDBJ databases">
        <title>Streptomyces smaragdinus sp. nov. and Streptomyces fabii sp. nov., isolated from the gut of fungus growing-termite Macrotermes natalensis.</title>
        <authorList>
            <person name="Schwitalla J."/>
            <person name="Benndorf R."/>
            <person name="Martin K."/>
            <person name="De Beer W."/>
            <person name="Kaster A.-K."/>
            <person name="Vollmers J."/>
            <person name="Poulsen M."/>
            <person name="Beemelmanns C."/>
        </authorList>
    </citation>
    <scope>NUCLEOTIDE SEQUENCE [LARGE SCALE GENOMIC DNA]</scope>
    <source>
        <strain evidence="1 2">RB5</strain>
    </source>
</reference>
<dbReference type="AlphaFoldDB" id="A0A7K0CB12"/>
<dbReference type="OrthoDB" id="3497025at2"/>
<evidence type="ECO:0000313" key="1">
    <source>
        <dbReference type="EMBL" id="MQY10647.1"/>
    </source>
</evidence>